<feature type="region of interest" description="Disordered" evidence="1">
    <location>
        <begin position="148"/>
        <end position="173"/>
    </location>
</feature>
<feature type="transmembrane region" description="Helical" evidence="2">
    <location>
        <begin position="205"/>
        <end position="222"/>
    </location>
</feature>
<dbReference type="EMBL" id="MN740165">
    <property type="protein sequence ID" value="QHT91286.1"/>
    <property type="molecule type" value="Genomic_DNA"/>
</dbReference>
<keyword evidence="2" id="KW-0812">Transmembrane</keyword>
<accession>A0A6C0IFN9</accession>
<proteinExistence type="predicted"/>
<sequence>MEYCPYESAFDILPKKEEKRKKRAKIDTSFLDKPITDNSDYLPVLGNKSDLLSLQKFSEAFVDVPNNIPVPPVNQFKPLPKYFTGESEDEGFTDVIGTKEIITQENTTNASVVNDVNDVNDVNVNDGWKPVTRSNTYTAFYDTTTPSLSQMKRERTHHKKDTQETSHTNDNSNELVKKIDTLFERLNALEKECKGHVNQNNQNEILMFVGTGFVFLLGLHLLRR</sequence>
<evidence type="ECO:0000256" key="1">
    <source>
        <dbReference type="SAM" id="MobiDB-lite"/>
    </source>
</evidence>
<reference evidence="3" key="1">
    <citation type="journal article" date="2020" name="Nature">
        <title>Giant virus diversity and host interactions through global metagenomics.</title>
        <authorList>
            <person name="Schulz F."/>
            <person name="Roux S."/>
            <person name="Paez-Espino D."/>
            <person name="Jungbluth S."/>
            <person name="Walsh D.A."/>
            <person name="Denef V.J."/>
            <person name="McMahon K.D."/>
            <person name="Konstantinidis K.T."/>
            <person name="Eloe-Fadrosh E.A."/>
            <person name="Kyrpides N.C."/>
            <person name="Woyke T."/>
        </authorList>
    </citation>
    <scope>NUCLEOTIDE SEQUENCE</scope>
    <source>
        <strain evidence="3">GVMAG-M-3300023184-77</strain>
    </source>
</reference>
<evidence type="ECO:0000256" key="2">
    <source>
        <dbReference type="SAM" id="Phobius"/>
    </source>
</evidence>
<dbReference type="AlphaFoldDB" id="A0A6C0IFN9"/>
<evidence type="ECO:0000313" key="3">
    <source>
        <dbReference type="EMBL" id="QHT91286.1"/>
    </source>
</evidence>
<organism evidence="3">
    <name type="scientific">viral metagenome</name>
    <dbReference type="NCBI Taxonomy" id="1070528"/>
    <lineage>
        <taxon>unclassified sequences</taxon>
        <taxon>metagenomes</taxon>
        <taxon>organismal metagenomes</taxon>
    </lineage>
</organism>
<keyword evidence="2" id="KW-1133">Transmembrane helix</keyword>
<name>A0A6C0IFN9_9ZZZZ</name>
<keyword evidence="2" id="KW-0472">Membrane</keyword>
<protein>
    <submittedName>
        <fullName evidence="3">Uncharacterized protein</fullName>
    </submittedName>
</protein>